<keyword evidence="8" id="KW-0418">Kinase</keyword>
<keyword evidence="5" id="KW-0808">Transferase</keyword>
<evidence type="ECO:0000256" key="14">
    <source>
        <dbReference type="SAM" id="MobiDB-lite"/>
    </source>
</evidence>
<dbReference type="InterPro" id="IPR000719">
    <property type="entry name" value="Prot_kinase_dom"/>
</dbReference>
<dbReference type="Gene3D" id="1.10.510.10">
    <property type="entry name" value="Transferase(Phosphotransferase) domain 1"/>
    <property type="match status" value="1"/>
</dbReference>
<evidence type="ECO:0000259" key="15">
    <source>
        <dbReference type="PROSITE" id="PS50011"/>
    </source>
</evidence>
<evidence type="ECO:0000256" key="11">
    <source>
        <dbReference type="ARBA" id="ARBA00047899"/>
    </source>
</evidence>
<dbReference type="GO" id="GO:0004674">
    <property type="term" value="F:protein serine/threonine kinase activity"/>
    <property type="evidence" value="ECO:0007669"/>
    <property type="project" value="UniProtKB-KW"/>
</dbReference>
<dbReference type="PANTHER" id="PTHR48012:SF10">
    <property type="entry name" value="FI20177P1"/>
    <property type="match status" value="1"/>
</dbReference>
<evidence type="ECO:0000256" key="13">
    <source>
        <dbReference type="PROSITE-ProRule" id="PRU10141"/>
    </source>
</evidence>
<protein>
    <recommendedName>
        <fullName evidence="3">non-specific serine/threonine protein kinase</fullName>
        <ecNumber evidence="3">2.7.11.1</ecNumber>
    </recommendedName>
</protein>
<dbReference type="AlphaFoldDB" id="A0AAV8V2S5"/>
<dbReference type="PANTHER" id="PTHR48012">
    <property type="entry name" value="STERILE20-LIKE KINASE, ISOFORM B-RELATED"/>
    <property type="match status" value="1"/>
</dbReference>
<dbReference type="InterPro" id="IPR050629">
    <property type="entry name" value="STE20/SPS1-PAK"/>
</dbReference>
<feature type="compositionally biased region" description="Polar residues" evidence="14">
    <location>
        <begin position="307"/>
        <end position="323"/>
    </location>
</feature>
<evidence type="ECO:0000256" key="4">
    <source>
        <dbReference type="ARBA" id="ARBA00022527"/>
    </source>
</evidence>
<name>A0AAV8V2S5_9RHOD</name>
<feature type="compositionally biased region" description="Polar residues" evidence="14">
    <location>
        <begin position="228"/>
        <end position="237"/>
    </location>
</feature>
<comment type="catalytic activity">
    <reaction evidence="12">
        <text>L-seryl-[protein] + ATP = O-phospho-L-seryl-[protein] + ADP + H(+)</text>
        <dbReference type="Rhea" id="RHEA:17989"/>
        <dbReference type="Rhea" id="RHEA-COMP:9863"/>
        <dbReference type="Rhea" id="RHEA-COMP:11604"/>
        <dbReference type="ChEBI" id="CHEBI:15378"/>
        <dbReference type="ChEBI" id="CHEBI:29999"/>
        <dbReference type="ChEBI" id="CHEBI:30616"/>
        <dbReference type="ChEBI" id="CHEBI:83421"/>
        <dbReference type="ChEBI" id="CHEBI:456216"/>
        <dbReference type="EC" id="2.7.11.1"/>
    </reaction>
</comment>
<evidence type="ECO:0000256" key="12">
    <source>
        <dbReference type="ARBA" id="ARBA00048679"/>
    </source>
</evidence>
<evidence type="ECO:0000256" key="8">
    <source>
        <dbReference type="ARBA" id="ARBA00022777"/>
    </source>
</evidence>
<dbReference type="EC" id="2.7.11.1" evidence="3"/>
<sequence>MYQDSRSALARRARSSLNRPAQLRQMSSREVQEAGYAQAPSTIAKDFEQASISTDKRSIRVRENSENMPMNGDIIPEQESPQTVERTVEKTKILDDSVPFPSIADRMKRYDALQKPIMPAEATVAPSGPTAKWDYEKSSSKKNLEYSARNGEVAPSAPSARRGIPTREGFGQEASTGMGTENIGHGQSSKPSGAQPTINGKVDVSFVSPDSSSLSPAKQYQAGKDTPTLVQQQSQLKLRTVKKRSPKRAADTIPEQEQTSPKTGLKDLEKSFTRIRKGMGKSKPAVASMDVGQAKSFNEISGIKASPTAQTKVDTSLPPTSVSPHALNGVSPEEIAKAIEQSNSPTEKSRTEHLEDVVSRSMSKIAAPFKRGGKKTAVTGPVLVERTVHVKADLSSATGFVGLPAEMEEELLKSGLKHDEINTDAAMNAYLLYQAGAPPKPKNRIDRIPHETKQRGPEKIQAAATNSPRDGTVEARTRTRREQHEPKVPTIRESVAPRDPIFINTDPEEVFQDMREIGHGASGSVFVATDKKKQKIALKQVRPQTKQELESLEMEIRMMACTRHPNLIKCRETYLWKNMAWISMDYMDGGSLTDVLEFLMQRKVHFHEEHIAYLVRECLQGLEYMHALRRLHRDIKSDNVLLSLKGGVKLADFGFSVELTDERTKRHSCVGTPYWMAPELIKSTDYDYKVDIWSLGIVAIECAEWEPPLLHTKPMKAMYLIATSDPPRLKEGKTWSADFRDFLSQCLVKNAARRAPASRLLQHPWIQKACTADDMAAILTAVRMNKLKKKKEQRRAAAAAAAGMNA</sequence>
<feature type="domain" description="Protein kinase" evidence="15">
    <location>
        <begin position="511"/>
        <end position="766"/>
    </location>
</feature>
<dbReference type="SMART" id="SM00220">
    <property type="entry name" value="S_TKc"/>
    <property type="match status" value="1"/>
</dbReference>
<gene>
    <name evidence="16" type="ORF">NDN08_005850</name>
</gene>
<comment type="catalytic activity">
    <reaction evidence="11">
        <text>L-threonyl-[protein] + ATP = O-phospho-L-threonyl-[protein] + ADP + H(+)</text>
        <dbReference type="Rhea" id="RHEA:46608"/>
        <dbReference type="Rhea" id="RHEA-COMP:11060"/>
        <dbReference type="Rhea" id="RHEA-COMP:11605"/>
        <dbReference type="ChEBI" id="CHEBI:15378"/>
        <dbReference type="ChEBI" id="CHEBI:30013"/>
        <dbReference type="ChEBI" id="CHEBI:30616"/>
        <dbReference type="ChEBI" id="CHEBI:61977"/>
        <dbReference type="ChEBI" id="CHEBI:456216"/>
        <dbReference type="EC" id="2.7.11.1"/>
    </reaction>
</comment>
<keyword evidence="10" id="KW-0460">Magnesium</keyword>
<comment type="caution">
    <text evidence="16">The sequence shown here is derived from an EMBL/GenBank/DDBJ whole genome shotgun (WGS) entry which is preliminary data.</text>
</comment>
<proteinExistence type="inferred from homology"/>
<feature type="region of interest" description="Disordered" evidence="14">
    <location>
        <begin position="1"/>
        <end position="62"/>
    </location>
</feature>
<feature type="compositionally biased region" description="Basic and acidic residues" evidence="14">
    <location>
        <begin position="443"/>
        <end position="458"/>
    </location>
</feature>
<feature type="compositionally biased region" description="Basic and acidic residues" evidence="14">
    <location>
        <begin position="471"/>
        <end position="487"/>
    </location>
</feature>
<keyword evidence="7 13" id="KW-0547">Nucleotide-binding</keyword>
<evidence type="ECO:0000256" key="9">
    <source>
        <dbReference type="ARBA" id="ARBA00022840"/>
    </source>
</evidence>
<reference evidence="16 17" key="1">
    <citation type="journal article" date="2023" name="Nat. Commun.">
        <title>Origin of minicircular mitochondrial genomes in red algae.</title>
        <authorList>
            <person name="Lee Y."/>
            <person name="Cho C.H."/>
            <person name="Lee Y.M."/>
            <person name="Park S.I."/>
            <person name="Yang J.H."/>
            <person name="West J.A."/>
            <person name="Bhattacharya D."/>
            <person name="Yoon H.S."/>
        </authorList>
    </citation>
    <scope>NUCLEOTIDE SEQUENCE [LARGE SCALE GENOMIC DNA]</scope>
    <source>
        <strain evidence="16 17">CCMP1338</strain>
        <tissue evidence="16">Whole cell</tissue>
    </source>
</reference>
<organism evidence="16 17">
    <name type="scientific">Rhodosorus marinus</name>
    <dbReference type="NCBI Taxonomy" id="101924"/>
    <lineage>
        <taxon>Eukaryota</taxon>
        <taxon>Rhodophyta</taxon>
        <taxon>Stylonematophyceae</taxon>
        <taxon>Stylonematales</taxon>
        <taxon>Stylonemataceae</taxon>
        <taxon>Rhodosorus</taxon>
    </lineage>
</organism>
<dbReference type="InterPro" id="IPR017441">
    <property type="entry name" value="Protein_kinase_ATP_BS"/>
</dbReference>
<dbReference type="Pfam" id="PF00069">
    <property type="entry name" value="Pkinase"/>
    <property type="match status" value="1"/>
</dbReference>
<feature type="region of interest" description="Disordered" evidence="14">
    <location>
        <begin position="307"/>
        <end position="327"/>
    </location>
</feature>
<dbReference type="Proteomes" id="UP001157974">
    <property type="component" value="Unassembled WGS sequence"/>
</dbReference>
<evidence type="ECO:0000256" key="7">
    <source>
        <dbReference type="ARBA" id="ARBA00022741"/>
    </source>
</evidence>
<dbReference type="GO" id="GO:0046872">
    <property type="term" value="F:metal ion binding"/>
    <property type="evidence" value="ECO:0007669"/>
    <property type="project" value="UniProtKB-KW"/>
</dbReference>
<dbReference type="SUPFAM" id="SSF56112">
    <property type="entry name" value="Protein kinase-like (PK-like)"/>
    <property type="match status" value="1"/>
</dbReference>
<evidence type="ECO:0000256" key="2">
    <source>
        <dbReference type="ARBA" id="ARBA00008874"/>
    </source>
</evidence>
<feature type="compositionally biased region" description="Polar residues" evidence="14">
    <location>
        <begin position="173"/>
        <end position="198"/>
    </location>
</feature>
<dbReference type="GO" id="GO:0005737">
    <property type="term" value="C:cytoplasm"/>
    <property type="evidence" value="ECO:0007669"/>
    <property type="project" value="TreeGrafter"/>
</dbReference>
<evidence type="ECO:0000313" key="16">
    <source>
        <dbReference type="EMBL" id="KAJ8909156.1"/>
    </source>
</evidence>
<evidence type="ECO:0000256" key="10">
    <source>
        <dbReference type="ARBA" id="ARBA00022842"/>
    </source>
</evidence>
<feature type="region of interest" description="Disordered" evidence="14">
    <location>
        <begin position="438"/>
        <end position="487"/>
    </location>
</feature>
<feature type="region of interest" description="Disordered" evidence="14">
    <location>
        <begin position="146"/>
        <end position="268"/>
    </location>
</feature>
<dbReference type="EMBL" id="JAMWBK010000001">
    <property type="protein sequence ID" value="KAJ8909156.1"/>
    <property type="molecule type" value="Genomic_DNA"/>
</dbReference>
<evidence type="ECO:0000313" key="17">
    <source>
        <dbReference type="Proteomes" id="UP001157974"/>
    </source>
</evidence>
<dbReference type="FunFam" id="1.10.510.10:FF:000768">
    <property type="entry name" value="Non-specific serine/threonine protein kinase"/>
    <property type="match status" value="1"/>
</dbReference>
<dbReference type="InterPro" id="IPR011009">
    <property type="entry name" value="Kinase-like_dom_sf"/>
</dbReference>
<evidence type="ECO:0000256" key="5">
    <source>
        <dbReference type="ARBA" id="ARBA00022679"/>
    </source>
</evidence>
<feature type="compositionally biased region" description="Low complexity" evidence="14">
    <location>
        <begin position="202"/>
        <end position="216"/>
    </location>
</feature>
<evidence type="ECO:0000256" key="6">
    <source>
        <dbReference type="ARBA" id="ARBA00022723"/>
    </source>
</evidence>
<keyword evidence="4" id="KW-0723">Serine/threonine-protein kinase</keyword>
<dbReference type="GO" id="GO:0005524">
    <property type="term" value="F:ATP binding"/>
    <property type="evidence" value="ECO:0007669"/>
    <property type="project" value="UniProtKB-UniRule"/>
</dbReference>
<keyword evidence="9 13" id="KW-0067">ATP-binding</keyword>
<evidence type="ECO:0000256" key="1">
    <source>
        <dbReference type="ARBA" id="ARBA00001946"/>
    </source>
</evidence>
<accession>A0AAV8V2S5</accession>
<comment type="similarity">
    <text evidence="2">Belongs to the protein kinase superfamily. STE Ser/Thr protein kinase family. STE20 subfamily.</text>
</comment>
<feature type="binding site" evidence="13">
    <location>
        <position position="539"/>
    </location>
    <ligand>
        <name>ATP</name>
        <dbReference type="ChEBI" id="CHEBI:30616"/>
    </ligand>
</feature>
<dbReference type="PROSITE" id="PS00107">
    <property type="entry name" value="PROTEIN_KINASE_ATP"/>
    <property type="match status" value="1"/>
</dbReference>
<keyword evidence="6" id="KW-0479">Metal-binding</keyword>
<evidence type="ECO:0000256" key="3">
    <source>
        <dbReference type="ARBA" id="ARBA00012513"/>
    </source>
</evidence>
<keyword evidence="17" id="KW-1185">Reference proteome</keyword>
<comment type="cofactor">
    <cofactor evidence="1">
        <name>Mg(2+)</name>
        <dbReference type="ChEBI" id="CHEBI:18420"/>
    </cofactor>
</comment>
<dbReference type="PROSITE" id="PS50011">
    <property type="entry name" value="PROTEIN_KINASE_DOM"/>
    <property type="match status" value="1"/>
</dbReference>